<protein>
    <submittedName>
        <fullName evidence="2">Uncharacterized protein</fullName>
    </submittedName>
</protein>
<reference evidence="4 5" key="1">
    <citation type="submission" date="2019-05" db="EMBL/GenBank/DDBJ databases">
        <title>Emergence of the Ug99 lineage of the wheat stem rust pathogen through somatic hybridization.</title>
        <authorList>
            <person name="Li F."/>
            <person name="Upadhyaya N.M."/>
            <person name="Sperschneider J."/>
            <person name="Matny O."/>
            <person name="Nguyen-Phuc H."/>
            <person name="Mago R."/>
            <person name="Raley C."/>
            <person name="Miller M.E."/>
            <person name="Silverstein K.A.T."/>
            <person name="Henningsen E."/>
            <person name="Hirsch C.D."/>
            <person name="Visser B."/>
            <person name="Pretorius Z.A."/>
            <person name="Steffenson B.J."/>
            <person name="Schwessinger B."/>
            <person name="Dodds P.N."/>
            <person name="Figueroa M."/>
        </authorList>
    </citation>
    <scope>NUCLEOTIDE SEQUENCE [LARGE SCALE GENOMIC DNA]</scope>
    <source>
        <strain evidence="2">21-0</strain>
        <strain evidence="3 5">Ug99</strain>
    </source>
</reference>
<feature type="compositionally biased region" description="Low complexity" evidence="1">
    <location>
        <begin position="312"/>
        <end position="322"/>
    </location>
</feature>
<feature type="compositionally biased region" description="Polar residues" evidence="1">
    <location>
        <begin position="363"/>
        <end position="372"/>
    </location>
</feature>
<feature type="compositionally biased region" description="Polar residues" evidence="1">
    <location>
        <begin position="384"/>
        <end position="395"/>
    </location>
</feature>
<evidence type="ECO:0000313" key="2">
    <source>
        <dbReference type="EMBL" id="KAA1095117.1"/>
    </source>
</evidence>
<dbReference type="AlphaFoldDB" id="A0A5B0P0N5"/>
<evidence type="ECO:0000313" key="3">
    <source>
        <dbReference type="EMBL" id="KAA1121380.1"/>
    </source>
</evidence>
<keyword evidence="4" id="KW-1185">Reference proteome</keyword>
<comment type="caution">
    <text evidence="2">The sequence shown here is derived from an EMBL/GenBank/DDBJ whole genome shotgun (WGS) entry which is preliminary data.</text>
</comment>
<feature type="compositionally biased region" description="Polar residues" evidence="1">
    <location>
        <begin position="519"/>
        <end position="528"/>
    </location>
</feature>
<dbReference type="EMBL" id="VDEP01000238">
    <property type="protein sequence ID" value="KAA1121380.1"/>
    <property type="molecule type" value="Genomic_DNA"/>
</dbReference>
<dbReference type="Proteomes" id="UP000325313">
    <property type="component" value="Unassembled WGS sequence"/>
</dbReference>
<evidence type="ECO:0000313" key="5">
    <source>
        <dbReference type="Proteomes" id="UP000325313"/>
    </source>
</evidence>
<dbReference type="EMBL" id="VSWC01000079">
    <property type="protein sequence ID" value="KAA1095117.1"/>
    <property type="molecule type" value="Genomic_DNA"/>
</dbReference>
<accession>A0A5B0P0N5</accession>
<feature type="region of interest" description="Disordered" evidence="1">
    <location>
        <begin position="269"/>
        <end position="400"/>
    </location>
</feature>
<organism evidence="2 4">
    <name type="scientific">Puccinia graminis f. sp. tritici</name>
    <dbReference type="NCBI Taxonomy" id="56615"/>
    <lineage>
        <taxon>Eukaryota</taxon>
        <taxon>Fungi</taxon>
        <taxon>Dikarya</taxon>
        <taxon>Basidiomycota</taxon>
        <taxon>Pucciniomycotina</taxon>
        <taxon>Pucciniomycetes</taxon>
        <taxon>Pucciniales</taxon>
        <taxon>Pucciniaceae</taxon>
        <taxon>Puccinia</taxon>
    </lineage>
</organism>
<feature type="compositionally biased region" description="Basic residues" evidence="1">
    <location>
        <begin position="532"/>
        <end position="542"/>
    </location>
</feature>
<sequence length="1057" mass="117742">MSKVVSLQAVKKVIIFTIGIHEILKDSLGPVPVAAKPMRPPWRDASMMSCATSDQNGAAVSGVALSDNHIPGGTVVGTTLGTVIRPVVSVSWLVEPNVPIYWVASRDGGAAHQIPTSTTAAADHPRLHSELSTLAPPFIPEGIPSGKPSSRQLHHGSSLGSPASQRPHRPTRSHSHAESFQSLVSQKEGGAVGVSAAPVEKPAMRPSSPVRIWSRKLGKEGASTRESRDSYNRTARGTGGGRDLQVAASESALGHYIPALESIAEGLGPNDEHELRSSACESAGDVKTGDIKLGSNVMDPPKDDALPDRQAADASSLSSAVSFPQTSVKSMKYPSKQTRSPVASPSGKTVDITKLAVVDKSKPNPQESTHSQAPPRIAKPVAQPQETSSAHSWASLSRHPAQEWKVVSHYKKGARRIPIRPSHSNIEGPDKINLSSSPRSPDKQQKSSQTSQAKPLESLQSQDPQYTSIESGLISGNMKEDYGPQVGMKNGKTDQDVNNQCFVSKGIQFEQSDHLDSLKVTSGNQGRGNQPKPKKKKKKKPNIKSGQSSNLGKLNDSWEDDLKEFIPSADIKENQIDKTKNTNNKISKLKGEKKAMINSKTMGLNESKFSLGVNKVIDLQLEDPPKQPLAAEGCVERIFEELFTIKEGNKLKVIEDSWKDFSHKPPFKDSRRTHLVNVWDQKTIRLWEKNKLDLNFMHHLCKHLRLNEGENHLRLKRLEDELFKRIVFYGTQEKDLMLRVYKVLVERMDEYEGFRRMVTLSKQVAQEMISRMKTHVQNLKIDPSLFENSKSGEYEKIFDIFGYYGLNQDLEDTRGYYSSHPINVSHPFPLFSLKYPELGTCKSEIYSHICGENEYRSRTSPRIHFTSQEFIKLIEGSTYGQVSQSEDLHQSLSSNGLNLNRLSTVVLILGLEEKEGLKLEEIPDDLVYYMSKVLFKILSPNKYNFLPWDATAEREWIYKHYKKEYPIKFKNLTSRLKSINPIQIIKDPKLCKAFYSEAEIKEIGSVSGSLDEIDSKSKCLETDHEILDVESEAPELIAYMLEGFEYSLFMSISWSNM</sequence>
<feature type="region of interest" description="Disordered" evidence="1">
    <location>
        <begin position="134"/>
        <end position="242"/>
    </location>
</feature>
<feature type="compositionally biased region" description="Polar residues" evidence="1">
    <location>
        <begin position="323"/>
        <end position="347"/>
    </location>
</feature>
<dbReference type="Proteomes" id="UP000324748">
    <property type="component" value="Unassembled WGS sequence"/>
</dbReference>
<feature type="region of interest" description="Disordered" evidence="1">
    <location>
        <begin position="516"/>
        <end position="556"/>
    </location>
</feature>
<name>A0A5B0P0N5_PUCGR</name>
<evidence type="ECO:0000313" key="4">
    <source>
        <dbReference type="Proteomes" id="UP000324748"/>
    </source>
</evidence>
<gene>
    <name evidence="2" type="ORF">PGT21_035667</name>
    <name evidence="3" type="ORF">PGTUg99_017276</name>
</gene>
<feature type="region of interest" description="Disordered" evidence="1">
    <location>
        <begin position="415"/>
        <end position="466"/>
    </location>
</feature>
<dbReference type="OrthoDB" id="10399545at2759"/>
<feature type="compositionally biased region" description="Basic and acidic residues" evidence="1">
    <location>
        <begin position="300"/>
        <end position="311"/>
    </location>
</feature>
<evidence type="ECO:0000256" key="1">
    <source>
        <dbReference type="SAM" id="MobiDB-lite"/>
    </source>
</evidence>
<feature type="compositionally biased region" description="Basic and acidic residues" evidence="1">
    <location>
        <begin position="217"/>
        <end position="231"/>
    </location>
</feature>
<proteinExistence type="predicted"/>